<dbReference type="FunCoup" id="I2GY38">
    <property type="interactions" value="33"/>
</dbReference>
<organism evidence="3 4">
    <name type="scientific">Henningerozyma blattae (strain ATCC 34711 / CBS 6284 / DSM 70876 / NBRC 10599 / NRRL Y-10934 / UCD 77-7)</name>
    <name type="common">Yeast</name>
    <name type="synonym">Tetrapisispora blattae</name>
    <dbReference type="NCBI Taxonomy" id="1071380"/>
    <lineage>
        <taxon>Eukaryota</taxon>
        <taxon>Fungi</taxon>
        <taxon>Dikarya</taxon>
        <taxon>Ascomycota</taxon>
        <taxon>Saccharomycotina</taxon>
        <taxon>Saccharomycetes</taxon>
        <taxon>Saccharomycetales</taxon>
        <taxon>Saccharomycetaceae</taxon>
        <taxon>Henningerozyma</taxon>
    </lineage>
</organism>
<gene>
    <name evidence="3" type="primary">TBLA0B01970</name>
    <name evidence="3" type="ORF">TBLA_0B01970</name>
</gene>
<dbReference type="HOGENOM" id="CLU_009854_1_1_1"/>
<feature type="region of interest" description="Disordered" evidence="1">
    <location>
        <begin position="107"/>
        <end position="127"/>
    </location>
</feature>
<dbReference type="PANTHER" id="PTHR11750:SF26">
    <property type="entry name" value="PROTEIN N-TERMINAL AMIDASE"/>
    <property type="match status" value="1"/>
</dbReference>
<dbReference type="Pfam" id="PF00795">
    <property type="entry name" value="CN_hydrolase"/>
    <property type="match status" value="1"/>
</dbReference>
<dbReference type="RefSeq" id="XP_004178559.1">
    <property type="nucleotide sequence ID" value="XM_004178511.1"/>
</dbReference>
<dbReference type="InParanoid" id="I2GY38"/>
<dbReference type="OMA" id="VKILCWD"/>
<evidence type="ECO:0000313" key="4">
    <source>
        <dbReference type="Proteomes" id="UP000002866"/>
    </source>
</evidence>
<evidence type="ECO:0000313" key="3">
    <source>
        <dbReference type="EMBL" id="CCH59040.1"/>
    </source>
</evidence>
<dbReference type="InterPro" id="IPR003010">
    <property type="entry name" value="C-N_Hydrolase"/>
</dbReference>
<dbReference type="GO" id="GO:0030163">
    <property type="term" value="P:protein catabolic process"/>
    <property type="evidence" value="ECO:0007669"/>
    <property type="project" value="EnsemblFungi"/>
</dbReference>
<dbReference type="KEGG" id="tbl:TBLA_0B01970"/>
<dbReference type="PANTHER" id="PTHR11750">
    <property type="entry name" value="PROTEIN N-TERMINAL AMIDASE"/>
    <property type="match status" value="1"/>
</dbReference>
<feature type="domain" description="CN hydrolase" evidence="2">
    <location>
        <begin position="10"/>
        <end position="371"/>
    </location>
</feature>
<dbReference type="GO" id="GO:0008418">
    <property type="term" value="F:protein-N-terminal asparagine amidohydrolase activity"/>
    <property type="evidence" value="ECO:0007669"/>
    <property type="project" value="EnsemblFungi"/>
</dbReference>
<dbReference type="InterPro" id="IPR039703">
    <property type="entry name" value="Nta1"/>
</dbReference>
<evidence type="ECO:0000256" key="1">
    <source>
        <dbReference type="SAM" id="MobiDB-lite"/>
    </source>
</evidence>
<proteinExistence type="predicted"/>
<dbReference type="GO" id="GO:0070773">
    <property type="term" value="F:protein-N-terminal glutamine amidohydrolase activity"/>
    <property type="evidence" value="ECO:0007669"/>
    <property type="project" value="EnsemblFungi"/>
</dbReference>
<dbReference type="GeneID" id="14494812"/>
<sequence>MTTPVRKATLNIACLQLNSQPFHLDDTLQRAHSLLTKWQAQADFKKPDIVVFSEFALTGYNFNSRKEILPYTETSNSGVSFELAKKISLKFGCYTIIGYPEYHKNNNTPNNSNSNSNGNSASINTSNEMTNNLDKDNAILYNSANVVSPKGHSIFNYRKSFLYDTDYLWGCQENPNGFQSLKLEFPSKNISINTSFGICMDLNPYKFTAPFDAFEFAKFNVDNKIDLIICPMSWLHSYSITNFSKPEDINFEEKRILQCLSKENIPHKGIQDENKFQFNLLHSSSSLESVDEYLHMNKPDLNNMNYWVYRLLPVIDSKRDVSVVFANRSGIEDNNTIFAGSSSMVSFGDNVRVWGALGKGVEGVLQKDVPVQGCEIIS</sequence>
<dbReference type="InterPro" id="IPR036526">
    <property type="entry name" value="C-N_Hydrolase_sf"/>
</dbReference>
<dbReference type="SUPFAM" id="SSF56317">
    <property type="entry name" value="Carbon-nitrogen hydrolase"/>
    <property type="match status" value="1"/>
</dbReference>
<dbReference type="EMBL" id="HE806317">
    <property type="protein sequence ID" value="CCH59040.1"/>
    <property type="molecule type" value="Genomic_DNA"/>
</dbReference>
<keyword evidence="4" id="KW-1185">Reference proteome</keyword>
<dbReference type="eggNOG" id="ENOG502QVBD">
    <property type="taxonomic scope" value="Eukaryota"/>
</dbReference>
<name>I2GY38_HENB6</name>
<evidence type="ECO:0000259" key="2">
    <source>
        <dbReference type="PROSITE" id="PS50263"/>
    </source>
</evidence>
<dbReference type="PROSITE" id="PS50263">
    <property type="entry name" value="CN_HYDROLASE"/>
    <property type="match status" value="1"/>
</dbReference>
<dbReference type="Proteomes" id="UP000002866">
    <property type="component" value="Chromosome 2"/>
</dbReference>
<dbReference type="OrthoDB" id="201515at2759"/>
<accession>I2GY38</accession>
<dbReference type="Gene3D" id="3.60.110.10">
    <property type="entry name" value="Carbon-nitrogen hydrolase"/>
    <property type="match status" value="1"/>
</dbReference>
<dbReference type="STRING" id="1071380.I2GY38"/>
<dbReference type="AlphaFoldDB" id="I2GY38"/>
<reference evidence="3 4" key="1">
    <citation type="journal article" date="2011" name="Proc. Natl. Acad. Sci. U.S.A.">
        <title>Evolutionary erosion of yeast sex chromosomes by mating-type switching accidents.</title>
        <authorList>
            <person name="Gordon J.L."/>
            <person name="Armisen D."/>
            <person name="Proux-Wera E."/>
            <person name="Oheigeartaigh S.S."/>
            <person name="Byrne K.P."/>
            <person name="Wolfe K.H."/>
        </authorList>
    </citation>
    <scope>NUCLEOTIDE SEQUENCE [LARGE SCALE GENOMIC DNA]</scope>
    <source>
        <strain evidence="4">ATCC 34711 / CBS 6284 / DSM 70876 / NBRC 10599 / NRRL Y-10934 / UCD 77-7</strain>
    </source>
</reference>
<protein>
    <recommendedName>
        <fullName evidence="2">CN hydrolase domain-containing protein</fullName>
    </recommendedName>
</protein>